<keyword evidence="2 7" id="KW-0396">Initiation factor</keyword>
<comment type="function">
    <text evidence="7">Component of the eukaryotic translation initiation factor 3 (eIF-3) complex, which is involved in protein synthesis of a specialized repertoire of mRNAs and, together with other initiation factors, stimulates binding of mRNA and methionyl-tRNAi to the 40S ribosome. The eIF-3 complex specifically targets and initiates translation of a subset of mRNAs involved in cell proliferation.</text>
</comment>
<evidence type="ECO:0000256" key="7">
    <source>
        <dbReference type="HAMAP-Rule" id="MF_03008"/>
    </source>
</evidence>
<dbReference type="FunFam" id="2.130.10.10:FF:000127">
    <property type="entry name" value="Eukaryotic translation initiation factor 3 subunit I"/>
    <property type="match status" value="1"/>
</dbReference>
<sequence>MRPILLSGHERALTQVKYNPDGDIIFSVSKDHVVCAWYSHNGERLGTYHGHQGALWTVDVDPTSTLLATGGADNTMRLWEVKTGKLLKTWDFPTSIKRVEFSADGTLLLGVTEKRSGHLGTIVVYEINPDPEAKQSDEHVLRIVCEDSKPTVAGFSYCAYYIIAGHEDGSVSQYDAKSGELLFNREVHEADMQITDLQWAPDRTYFITASKDKTAKIVTTDALEVMKEFVTDTPLNSAAITPVKDFVILGGGQDAMSVTTTGARQGKFEARFWHKIFQEEVGRVRGHFGPLNYVAVHPQGTGYCSGGEDGYVRVHHFDKPYFDFLYEVEREHAQANL</sequence>
<evidence type="ECO:0000256" key="2">
    <source>
        <dbReference type="ARBA" id="ARBA00022540"/>
    </source>
</evidence>
<gene>
    <name evidence="7" type="primary">TIF34</name>
    <name evidence="9" type="ORF">P280DRAFT_474651</name>
</gene>
<evidence type="ECO:0000256" key="8">
    <source>
        <dbReference type="PROSITE-ProRule" id="PRU00221"/>
    </source>
</evidence>
<protein>
    <recommendedName>
        <fullName evidence="7">Eukaryotic translation initiation factor 3 subunit I</fullName>
        <shortName evidence="7">eIF3i</shortName>
    </recommendedName>
    <alternativeName>
        <fullName evidence="7">Eukaryotic translation initiation factor 3 39 kDa subunit homolog</fullName>
        <shortName evidence="7">eIF-3 39 kDa subunit homolog</shortName>
    </alternativeName>
</protein>
<dbReference type="PROSITE" id="PS50294">
    <property type="entry name" value="WD_REPEATS_REGION"/>
    <property type="match status" value="2"/>
</dbReference>
<dbReference type="SMART" id="SM00320">
    <property type="entry name" value="WD40"/>
    <property type="match status" value="6"/>
</dbReference>
<evidence type="ECO:0000256" key="6">
    <source>
        <dbReference type="ARBA" id="ARBA00038394"/>
    </source>
</evidence>
<evidence type="ECO:0000256" key="5">
    <source>
        <dbReference type="ARBA" id="ARBA00022917"/>
    </source>
</evidence>
<dbReference type="PROSITE" id="PS00678">
    <property type="entry name" value="WD_REPEATS_1"/>
    <property type="match status" value="1"/>
</dbReference>
<reference evidence="9" key="1">
    <citation type="journal article" date="2020" name="Stud. Mycol.">
        <title>101 Dothideomycetes genomes: a test case for predicting lifestyles and emergence of pathogens.</title>
        <authorList>
            <person name="Haridas S."/>
            <person name="Albert R."/>
            <person name="Binder M."/>
            <person name="Bloem J."/>
            <person name="Labutti K."/>
            <person name="Salamov A."/>
            <person name="Andreopoulos B."/>
            <person name="Baker S."/>
            <person name="Barry K."/>
            <person name="Bills G."/>
            <person name="Bluhm B."/>
            <person name="Cannon C."/>
            <person name="Castanera R."/>
            <person name="Culley D."/>
            <person name="Daum C."/>
            <person name="Ezra D."/>
            <person name="Gonzalez J."/>
            <person name="Henrissat B."/>
            <person name="Kuo A."/>
            <person name="Liang C."/>
            <person name="Lipzen A."/>
            <person name="Lutzoni F."/>
            <person name="Magnuson J."/>
            <person name="Mondo S."/>
            <person name="Nolan M."/>
            <person name="Ohm R."/>
            <person name="Pangilinan J."/>
            <person name="Park H.-J."/>
            <person name="Ramirez L."/>
            <person name="Alfaro M."/>
            <person name="Sun H."/>
            <person name="Tritt A."/>
            <person name="Yoshinaga Y."/>
            <person name="Zwiers L.-H."/>
            <person name="Turgeon B."/>
            <person name="Goodwin S."/>
            <person name="Spatafora J."/>
            <person name="Crous P."/>
            <person name="Grigoriev I."/>
        </authorList>
    </citation>
    <scope>NUCLEOTIDE SEQUENCE</scope>
    <source>
        <strain evidence="9">CBS 473.64</strain>
    </source>
</reference>
<proteinExistence type="inferred from homology"/>
<comment type="subcellular location">
    <subcellularLocation>
        <location evidence="7">Cytoplasm</location>
    </subcellularLocation>
</comment>
<dbReference type="InterPro" id="IPR027525">
    <property type="entry name" value="eIF3i"/>
</dbReference>
<dbReference type="EMBL" id="MU006830">
    <property type="protein sequence ID" value="KAF2634427.1"/>
    <property type="molecule type" value="Genomic_DNA"/>
</dbReference>
<dbReference type="GO" id="GO:0001732">
    <property type="term" value="P:formation of cytoplasmic translation initiation complex"/>
    <property type="evidence" value="ECO:0007669"/>
    <property type="project" value="UniProtKB-UniRule"/>
</dbReference>
<dbReference type="AlphaFoldDB" id="A0A6A6RHA0"/>
<evidence type="ECO:0000313" key="9">
    <source>
        <dbReference type="EMBL" id="KAF2634427.1"/>
    </source>
</evidence>
<evidence type="ECO:0000256" key="1">
    <source>
        <dbReference type="ARBA" id="ARBA00022490"/>
    </source>
</evidence>
<feature type="repeat" description="WD" evidence="8">
    <location>
        <begin position="48"/>
        <end position="89"/>
    </location>
</feature>
<dbReference type="InterPro" id="IPR015943">
    <property type="entry name" value="WD40/YVTN_repeat-like_dom_sf"/>
</dbReference>
<dbReference type="PANTHER" id="PTHR19877">
    <property type="entry name" value="EUKARYOTIC TRANSLATION INITIATION FACTOR 3 SUBUNIT I"/>
    <property type="match status" value="1"/>
</dbReference>
<dbReference type="Gene3D" id="2.130.10.10">
    <property type="entry name" value="YVTN repeat-like/Quinoprotein amine dehydrogenase"/>
    <property type="match status" value="1"/>
</dbReference>
<dbReference type="GO" id="GO:0071541">
    <property type="term" value="C:eukaryotic translation initiation factor 3 complex, eIF3m"/>
    <property type="evidence" value="ECO:0007669"/>
    <property type="project" value="TreeGrafter"/>
</dbReference>
<dbReference type="InterPro" id="IPR036322">
    <property type="entry name" value="WD40_repeat_dom_sf"/>
</dbReference>
<evidence type="ECO:0000256" key="3">
    <source>
        <dbReference type="ARBA" id="ARBA00022574"/>
    </source>
</evidence>
<dbReference type="PANTHER" id="PTHR19877:SF1">
    <property type="entry name" value="EUKARYOTIC TRANSLATION INITIATION FACTOR 3 SUBUNIT I"/>
    <property type="match status" value="1"/>
</dbReference>
<keyword evidence="3 8" id="KW-0853">WD repeat</keyword>
<dbReference type="SUPFAM" id="SSF50978">
    <property type="entry name" value="WD40 repeat-like"/>
    <property type="match status" value="1"/>
</dbReference>
<feature type="repeat" description="WD" evidence="8">
    <location>
        <begin position="6"/>
        <end position="47"/>
    </location>
</feature>
<keyword evidence="10" id="KW-1185">Reference proteome</keyword>
<dbReference type="GO" id="GO:0016282">
    <property type="term" value="C:eukaryotic 43S preinitiation complex"/>
    <property type="evidence" value="ECO:0007669"/>
    <property type="project" value="UniProtKB-UniRule"/>
</dbReference>
<keyword evidence="4" id="KW-0677">Repeat</keyword>
<evidence type="ECO:0000313" key="10">
    <source>
        <dbReference type="Proteomes" id="UP000799753"/>
    </source>
</evidence>
<dbReference type="GO" id="GO:0003743">
    <property type="term" value="F:translation initiation factor activity"/>
    <property type="evidence" value="ECO:0007669"/>
    <property type="project" value="UniProtKB-UniRule"/>
</dbReference>
<dbReference type="InterPro" id="IPR001680">
    <property type="entry name" value="WD40_rpt"/>
</dbReference>
<dbReference type="HAMAP" id="MF_03008">
    <property type="entry name" value="eIF3i"/>
    <property type="match status" value="1"/>
</dbReference>
<dbReference type="Pfam" id="PF24805">
    <property type="entry name" value="EIF3I"/>
    <property type="match status" value="1"/>
</dbReference>
<evidence type="ECO:0000256" key="4">
    <source>
        <dbReference type="ARBA" id="ARBA00022737"/>
    </source>
</evidence>
<keyword evidence="5 7" id="KW-0648">Protein biosynthesis</keyword>
<dbReference type="GO" id="GO:0003723">
    <property type="term" value="F:RNA binding"/>
    <property type="evidence" value="ECO:0007669"/>
    <property type="project" value="TreeGrafter"/>
</dbReference>
<dbReference type="InterPro" id="IPR019775">
    <property type="entry name" value="WD40_repeat_CS"/>
</dbReference>
<comment type="similarity">
    <text evidence="7">Belongs to the eIF-3 subunit I family.</text>
</comment>
<dbReference type="GO" id="GO:0033290">
    <property type="term" value="C:eukaryotic 48S preinitiation complex"/>
    <property type="evidence" value="ECO:0007669"/>
    <property type="project" value="UniProtKB-UniRule"/>
</dbReference>
<dbReference type="Proteomes" id="UP000799753">
    <property type="component" value="Unassembled WGS sequence"/>
</dbReference>
<organism evidence="9 10">
    <name type="scientific">Massarina eburnea CBS 473.64</name>
    <dbReference type="NCBI Taxonomy" id="1395130"/>
    <lineage>
        <taxon>Eukaryota</taxon>
        <taxon>Fungi</taxon>
        <taxon>Dikarya</taxon>
        <taxon>Ascomycota</taxon>
        <taxon>Pezizomycotina</taxon>
        <taxon>Dothideomycetes</taxon>
        <taxon>Pleosporomycetidae</taxon>
        <taxon>Pleosporales</taxon>
        <taxon>Massarineae</taxon>
        <taxon>Massarinaceae</taxon>
        <taxon>Massarina</taxon>
    </lineage>
</organism>
<dbReference type="OrthoDB" id="24966at2759"/>
<name>A0A6A6RHA0_9PLEO</name>
<comment type="subunit">
    <text evidence="7">Component of the eukaryotic translation initiation factor 3 (eIF-3) complex.</text>
</comment>
<comment type="similarity">
    <text evidence="6">Belongs to the WD repeat STRAP family.</text>
</comment>
<accession>A0A6A6RHA0</accession>
<keyword evidence="1 7" id="KW-0963">Cytoplasm</keyword>
<dbReference type="PROSITE" id="PS50082">
    <property type="entry name" value="WD_REPEATS_2"/>
    <property type="match status" value="2"/>
</dbReference>